<protein>
    <submittedName>
        <fullName evidence="1">Uncharacterized protein</fullName>
    </submittedName>
</protein>
<proteinExistence type="predicted"/>
<organism evidence="1 2">
    <name type="scientific">Larinioides sclopetarius</name>
    <dbReference type="NCBI Taxonomy" id="280406"/>
    <lineage>
        <taxon>Eukaryota</taxon>
        <taxon>Metazoa</taxon>
        <taxon>Ecdysozoa</taxon>
        <taxon>Arthropoda</taxon>
        <taxon>Chelicerata</taxon>
        <taxon>Arachnida</taxon>
        <taxon>Araneae</taxon>
        <taxon>Araneomorphae</taxon>
        <taxon>Entelegynae</taxon>
        <taxon>Araneoidea</taxon>
        <taxon>Araneidae</taxon>
        <taxon>Larinioides</taxon>
    </lineage>
</organism>
<keyword evidence="2" id="KW-1185">Reference proteome</keyword>
<sequence>MIFYHIVSVFNTVVFFYLCFMERIAVCQTVTSEKTDVASVLHAFCRQKHRLDVMECVNHSTQGQALEPWNDCLNPDKGLSKRGVVDLACRMLHPEFKRVLNLLSECVELLVSSSDAETWMTILKACAYKTDTTAITEGDTRNTVRSA</sequence>
<evidence type="ECO:0000313" key="2">
    <source>
        <dbReference type="Proteomes" id="UP001497382"/>
    </source>
</evidence>
<name>A0AAV2B7H2_9ARAC</name>
<accession>A0AAV2B7H2</accession>
<evidence type="ECO:0000313" key="1">
    <source>
        <dbReference type="EMBL" id="CAL1291812.1"/>
    </source>
</evidence>
<gene>
    <name evidence="1" type="ORF">LARSCL_LOCUS17290</name>
</gene>
<comment type="caution">
    <text evidence="1">The sequence shown here is derived from an EMBL/GenBank/DDBJ whole genome shotgun (WGS) entry which is preliminary data.</text>
</comment>
<dbReference type="EMBL" id="CAXIEN010000292">
    <property type="protein sequence ID" value="CAL1291812.1"/>
    <property type="molecule type" value="Genomic_DNA"/>
</dbReference>
<dbReference type="Proteomes" id="UP001497382">
    <property type="component" value="Unassembled WGS sequence"/>
</dbReference>
<reference evidence="1 2" key="1">
    <citation type="submission" date="2024-04" db="EMBL/GenBank/DDBJ databases">
        <authorList>
            <person name="Rising A."/>
            <person name="Reimegard J."/>
            <person name="Sonavane S."/>
            <person name="Akerstrom W."/>
            <person name="Nylinder S."/>
            <person name="Hedman E."/>
            <person name="Kallberg Y."/>
        </authorList>
    </citation>
    <scope>NUCLEOTIDE SEQUENCE [LARGE SCALE GENOMIC DNA]</scope>
</reference>
<dbReference type="AlphaFoldDB" id="A0AAV2B7H2"/>